<dbReference type="Gene3D" id="3.40.50.1000">
    <property type="entry name" value="HAD superfamily/HAD-like"/>
    <property type="match status" value="1"/>
</dbReference>
<dbReference type="GO" id="GO:0016791">
    <property type="term" value="F:phosphatase activity"/>
    <property type="evidence" value="ECO:0007669"/>
    <property type="project" value="InterPro"/>
</dbReference>
<keyword evidence="4 7" id="KW-0460">Magnesium</keyword>
<dbReference type="PANTHER" id="PTHR20889">
    <property type="entry name" value="PHOSPHATASE, ORPHAN 1, 2"/>
    <property type="match status" value="1"/>
</dbReference>
<evidence type="ECO:0000256" key="2">
    <source>
        <dbReference type="ARBA" id="ARBA00022723"/>
    </source>
</evidence>
<evidence type="ECO:0000256" key="5">
    <source>
        <dbReference type="PIRSR" id="PIRSR031051-1"/>
    </source>
</evidence>
<dbReference type="InterPro" id="IPR036412">
    <property type="entry name" value="HAD-like_sf"/>
</dbReference>
<keyword evidence="2 7" id="KW-0479">Metal-binding</keyword>
<name>A0AAD3S3X1_NEPGR</name>
<evidence type="ECO:0000313" key="8">
    <source>
        <dbReference type="EMBL" id="GMH03744.1"/>
    </source>
</evidence>
<dbReference type="InterPro" id="IPR023214">
    <property type="entry name" value="HAD_sf"/>
</dbReference>
<feature type="binding site" evidence="7">
    <location>
        <position position="9"/>
    </location>
    <ligand>
        <name>Mg(2+)</name>
        <dbReference type="ChEBI" id="CHEBI:18420"/>
    </ligand>
</feature>
<evidence type="ECO:0000256" key="3">
    <source>
        <dbReference type="ARBA" id="ARBA00022801"/>
    </source>
</evidence>
<dbReference type="InterPro" id="IPR006384">
    <property type="entry name" value="HAD_hydro_PyrdxlP_Pase-like"/>
</dbReference>
<evidence type="ECO:0000256" key="1">
    <source>
        <dbReference type="ARBA" id="ARBA00001946"/>
    </source>
</evidence>
<dbReference type="GO" id="GO:0046872">
    <property type="term" value="F:metal ion binding"/>
    <property type="evidence" value="ECO:0007669"/>
    <property type="project" value="UniProtKB-KW"/>
</dbReference>
<dbReference type="NCBIfam" id="TIGR01489">
    <property type="entry name" value="DKMTPPase-SF"/>
    <property type="match status" value="1"/>
</dbReference>
<keyword evidence="9" id="KW-1185">Reference proteome</keyword>
<evidence type="ECO:0000256" key="4">
    <source>
        <dbReference type="ARBA" id="ARBA00022842"/>
    </source>
</evidence>
<gene>
    <name evidence="8" type="ORF">Nepgr_005583</name>
</gene>
<organism evidence="8 9">
    <name type="scientific">Nepenthes gracilis</name>
    <name type="common">Slender pitcher plant</name>
    <dbReference type="NCBI Taxonomy" id="150966"/>
    <lineage>
        <taxon>Eukaryota</taxon>
        <taxon>Viridiplantae</taxon>
        <taxon>Streptophyta</taxon>
        <taxon>Embryophyta</taxon>
        <taxon>Tracheophyta</taxon>
        <taxon>Spermatophyta</taxon>
        <taxon>Magnoliopsida</taxon>
        <taxon>eudicotyledons</taxon>
        <taxon>Gunneridae</taxon>
        <taxon>Pentapetalae</taxon>
        <taxon>Caryophyllales</taxon>
        <taxon>Nepenthaceae</taxon>
        <taxon>Nepenthes</taxon>
    </lineage>
</organism>
<protein>
    <submittedName>
        <fullName evidence="8">Uncharacterized protein</fullName>
    </submittedName>
</protein>
<dbReference type="SUPFAM" id="SSF56784">
    <property type="entry name" value="HAD-like"/>
    <property type="match status" value="1"/>
</dbReference>
<comment type="caution">
    <text evidence="8">The sequence shown here is derived from an EMBL/GenBank/DDBJ whole genome shotgun (WGS) entry which is preliminary data.</text>
</comment>
<dbReference type="Pfam" id="PF06888">
    <property type="entry name" value="Put_Phosphatase"/>
    <property type="match status" value="1"/>
</dbReference>
<evidence type="ECO:0000313" key="9">
    <source>
        <dbReference type="Proteomes" id="UP001279734"/>
    </source>
</evidence>
<evidence type="ECO:0000256" key="6">
    <source>
        <dbReference type="PIRSR" id="PIRSR031051-2"/>
    </source>
</evidence>
<comment type="cofactor">
    <cofactor evidence="1 7">
        <name>Mg(2+)</name>
        <dbReference type="ChEBI" id="CHEBI:18420"/>
    </cofactor>
</comment>
<feature type="active site" description="Proton donor" evidence="5">
    <location>
        <position position="11"/>
    </location>
</feature>
<dbReference type="PANTHER" id="PTHR20889:SF12">
    <property type="entry name" value="LP01149P"/>
    <property type="match status" value="1"/>
</dbReference>
<dbReference type="NCBIfam" id="TIGR01488">
    <property type="entry name" value="HAD-SF-IB"/>
    <property type="match status" value="1"/>
</dbReference>
<accession>A0AAD3S3X1</accession>
<sequence>MARVVALFDFDKTIIDCDSDNWVVDELGFTELFDQLLPTMPWNSLMDTMMKEMHAKGVTINDIVEVLRKIPIHPRIIPAIKSAHDAGWELRIVSDANRFFIETILNHMGLRNSFSEINSNPSYVDEEGRLRISPYHDFSKSSHGCNLCPPNMCKGLTVGRMLSEEGKNKFIYLGDGSGDYCPSLKLRAEDHVMPRKNFPLWDLICKNPKLIAARIHEWSDGEELEQVLLNLINTVTDDDDDDAGAQFIAVDCKFGTVPMASHEPLPQNRALPVRH</sequence>
<feature type="binding site" evidence="7">
    <location>
        <position position="175"/>
    </location>
    <ligand>
        <name>Mg(2+)</name>
        <dbReference type="ChEBI" id="CHEBI:18420"/>
    </ligand>
</feature>
<dbReference type="Proteomes" id="UP001279734">
    <property type="component" value="Unassembled WGS sequence"/>
</dbReference>
<feature type="binding site" evidence="7">
    <location>
        <position position="11"/>
    </location>
    <ligand>
        <name>Mg(2+)</name>
        <dbReference type="ChEBI" id="CHEBI:18420"/>
    </ligand>
</feature>
<evidence type="ECO:0000256" key="7">
    <source>
        <dbReference type="PIRSR" id="PIRSR031051-3"/>
    </source>
</evidence>
<reference evidence="8" key="1">
    <citation type="submission" date="2023-05" db="EMBL/GenBank/DDBJ databases">
        <title>Nepenthes gracilis genome sequencing.</title>
        <authorList>
            <person name="Fukushima K."/>
        </authorList>
    </citation>
    <scope>NUCLEOTIDE SEQUENCE</scope>
    <source>
        <strain evidence="8">SING2019-196</strain>
    </source>
</reference>
<proteinExistence type="predicted"/>
<feature type="binding site" evidence="6">
    <location>
        <position position="20"/>
    </location>
    <ligand>
        <name>substrate</name>
    </ligand>
</feature>
<dbReference type="AlphaFoldDB" id="A0AAD3S3X1"/>
<feature type="active site" description="Nucleophile" evidence="5">
    <location>
        <position position="9"/>
    </location>
</feature>
<dbReference type="InterPro" id="IPR016965">
    <property type="entry name" value="Pase_PHOSPHO-typ"/>
</dbReference>
<dbReference type="PIRSF" id="PIRSF031051">
    <property type="entry name" value="PyrdxlP_Pase_PHOSPHO2"/>
    <property type="match status" value="1"/>
</dbReference>
<keyword evidence="3" id="KW-0378">Hydrolase</keyword>
<feature type="binding site" evidence="6">
    <location>
        <position position="95"/>
    </location>
    <ligand>
        <name>substrate</name>
    </ligand>
</feature>
<dbReference type="EMBL" id="BSYO01000004">
    <property type="protein sequence ID" value="GMH03744.1"/>
    <property type="molecule type" value="Genomic_DNA"/>
</dbReference>